<evidence type="ECO:0000256" key="8">
    <source>
        <dbReference type="SAM" id="Phobius"/>
    </source>
</evidence>
<protein>
    <recommendedName>
        <fullName evidence="3">histidine kinase</fullName>
        <ecNumber evidence="3">2.7.13.3</ecNumber>
    </recommendedName>
</protein>
<dbReference type="InterPro" id="IPR003661">
    <property type="entry name" value="HisK_dim/P_dom"/>
</dbReference>
<evidence type="ECO:0000256" key="4">
    <source>
        <dbReference type="ARBA" id="ARBA00022553"/>
    </source>
</evidence>
<keyword evidence="8" id="KW-0812">Transmembrane</keyword>
<dbReference type="SMART" id="SM00387">
    <property type="entry name" value="HATPase_c"/>
    <property type="match status" value="1"/>
</dbReference>
<dbReference type="Pfam" id="PF02518">
    <property type="entry name" value="HATPase_c"/>
    <property type="match status" value="1"/>
</dbReference>
<keyword evidence="8" id="KW-0472">Membrane</keyword>
<dbReference type="InterPro" id="IPR003594">
    <property type="entry name" value="HATPase_dom"/>
</dbReference>
<reference evidence="10 11" key="1">
    <citation type="submission" date="2021-06" db="EMBL/GenBank/DDBJ databases">
        <authorList>
            <person name="Sun Q."/>
            <person name="Li D."/>
        </authorList>
    </citation>
    <scope>NUCLEOTIDE SEQUENCE [LARGE SCALE GENOMIC DNA]</scope>
    <source>
        <strain evidence="10 11">N19</strain>
    </source>
</reference>
<dbReference type="Pfam" id="PF00512">
    <property type="entry name" value="HisKA"/>
    <property type="match status" value="1"/>
</dbReference>
<comment type="catalytic activity">
    <reaction evidence="1">
        <text>ATP + protein L-histidine = ADP + protein N-phospho-L-histidine.</text>
        <dbReference type="EC" id="2.7.13.3"/>
    </reaction>
</comment>
<keyword evidence="11" id="KW-1185">Reference proteome</keyword>
<gene>
    <name evidence="10" type="ORF">KQI20_01610</name>
</gene>
<keyword evidence="7" id="KW-0902">Two-component regulatory system</keyword>
<proteinExistence type="predicted"/>
<feature type="transmembrane region" description="Helical" evidence="8">
    <location>
        <begin position="12"/>
        <end position="36"/>
    </location>
</feature>
<dbReference type="CDD" id="cd00075">
    <property type="entry name" value="HATPase"/>
    <property type="match status" value="1"/>
</dbReference>
<organism evidence="10 11">
    <name type="scientific">Intestinibacter bartlettii</name>
    <dbReference type="NCBI Taxonomy" id="261299"/>
    <lineage>
        <taxon>Bacteria</taxon>
        <taxon>Bacillati</taxon>
        <taxon>Bacillota</taxon>
        <taxon>Clostridia</taxon>
        <taxon>Peptostreptococcales</taxon>
        <taxon>Peptostreptococcaceae</taxon>
        <taxon>Intestinibacter</taxon>
    </lineage>
</organism>
<evidence type="ECO:0000313" key="10">
    <source>
        <dbReference type="EMBL" id="MBU5335125.1"/>
    </source>
</evidence>
<keyword evidence="6 10" id="KW-0418">Kinase</keyword>
<dbReference type="PANTHER" id="PTHR45453">
    <property type="entry name" value="PHOSPHATE REGULON SENSOR PROTEIN PHOR"/>
    <property type="match status" value="1"/>
</dbReference>
<dbReference type="EC" id="2.7.13.3" evidence="3"/>
<evidence type="ECO:0000256" key="7">
    <source>
        <dbReference type="ARBA" id="ARBA00023012"/>
    </source>
</evidence>
<comment type="subcellular location">
    <subcellularLocation>
        <location evidence="2">Membrane</location>
    </subcellularLocation>
</comment>
<evidence type="ECO:0000256" key="2">
    <source>
        <dbReference type="ARBA" id="ARBA00004370"/>
    </source>
</evidence>
<feature type="domain" description="Histidine kinase" evidence="9">
    <location>
        <begin position="160"/>
        <end position="370"/>
    </location>
</feature>
<dbReference type="GO" id="GO:0016301">
    <property type="term" value="F:kinase activity"/>
    <property type="evidence" value="ECO:0007669"/>
    <property type="project" value="UniProtKB-KW"/>
</dbReference>
<evidence type="ECO:0000313" key="11">
    <source>
        <dbReference type="Proteomes" id="UP001196301"/>
    </source>
</evidence>
<evidence type="ECO:0000259" key="9">
    <source>
        <dbReference type="PROSITE" id="PS50109"/>
    </source>
</evidence>
<accession>A0ABS6DTG3</accession>
<dbReference type="SMART" id="SM00388">
    <property type="entry name" value="HisKA"/>
    <property type="match status" value="1"/>
</dbReference>
<comment type="caution">
    <text evidence="10">The sequence shown here is derived from an EMBL/GenBank/DDBJ whole genome shotgun (WGS) entry which is preliminary data.</text>
</comment>
<evidence type="ECO:0000256" key="6">
    <source>
        <dbReference type="ARBA" id="ARBA00022777"/>
    </source>
</evidence>
<evidence type="ECO:0000256" key="1">
    <source>
        <dbReference type="ARBA" id="ARBA00000085"/>
    </source>
</evidence>
<dbReference type="CDD" id="cd00082">
    <property type="entry name" value="HisKA"/>
    <property type="match status" value="1"/>
</dbReference>
<keyword evidence="4" id="KW-0597">Phosphoprotein</keyword>
<dbReference type="InterPro" id="IPR050351">
    <property type="entry name" value="BphY/WalK/GraS-like"/>
</dbReference>
<dbReference type="PANTHER" id="PTHR45453:SF1">
    <property type="entry name" value="PHOSPHATE REGULON SENSOR PROTEIN PHOR"/>
    <property type="match status" value="1"/>
</dbReference>
<dbReference type="InterPro" id="IPR005467">
    <property type="entry name" value="His_kinase_dom"/>
</dbReference>
<dbReference type="Proteomes" id="UP001196301">
    <property type="component" value="Unassembled WGS sequence"/>
</dbReference>
<keyword evidence="5" id="KW-0808">Transferase</keyword>
<evidence type="ECO:0000256" key="5">
    <source>
        <dbReference type="ARBA" id="ARBA00022679"/>
    </source>
</evidence>
<evidence type="ECO:0000256" key="3">
    <source>
        <dbReference type="ARBA" id="ARBA00012438"/>
    </source>
</evidence>
<sequence>MKTKKTISINKKLFRVFSLPMMVFVIVLMYIINLIFKMEFEQYVELRNSQLNTSEMNINNGIDYLKADEVLFTHTMTKIFILVVVVCILCILFLTFFTSKKIISPIKKVSYTAKEIRQNNYHNVEYSSDIQEICYLIDTINNLSNSLKKQEHIRKRLLTDLSHELKTPITSMYGHLEALIEGIWEPTKDRLISINQELLRIMSLIEQLQNLNNLENDSIRKEYIDIKSLVISVIHNMQAVSLSKNIKIEYNLEEVYARVDGDKLAQVIVNMISNSIKYSNENKKIYINLYKENREVIIKIKDEGIGISKEDIQYIFERFYRVDKSRSKDKEGLGVGLTISNIIVKEHGGSISVKSVLNEGSEFIIRLPEK</sequence>
<dbReference type="RefSeq" id="WP_216568284.1">
    <property type="nucleotide sequence ID" value="NZ_JAHLOQ010000002.1"/>
</dbReference>
<dbReference type="EMBL" id="JAHLOQ010000002">
    <property type="protein sequence ID" value="MBU5335125.1"/>
    <property type="molecule type" value="Genomic_DNA"/>
</dbReference>
<dbReference type="PROSITE" id="PS50109">
    <property type="entry name" value="HIS_KIN"/>
    <property type="match status" value="1"/>
</dbReference>
<name>A0ABS6DTG3_9FIRM</name>
<feature type="transmembrane region" description="Helical" evidence="8">
    <location>
        <begin position="79"/>
        <end position="98"/>
    </location>
</feature>
<keyword evidence="8" id="KW-1133">Transmembrane helix</keyword>